<proteinExistence type="predicted"/>
<feature type="domain" description="BRCT" evidence="2">
    <location>
        <begin position="839"/>
        <end position="940"/>
    </location>
</feature>
<dbReference type="GO" id="GO:0042393">
    <property type="term" value="F:histone binding"/>
    <property type="evidence" value="ECO:0007669"/>
    <property type="project" value="TreeGrafter"/>
</dbReference>
<sequence length="1082" mass="120797">MGETSSMATLAFRPPHFSEEVAWLPCWLQSLGTNGSIEFLKESQAPSYKEAKDPGPSEETGNAGEYFNAISREEGRYRSCHLFLSGDDSSPLSVASSPENVFHFSLRLSSDNGSPFFPTQDLNESQDIVAPSAVFSLQPIQPSIDFRENMHSIMDHLTCESDFPAAFIPETVENDASKSLVDTTDSVKGADVSNAIELSIAASEALVIHDLVKLDSVLETMHTEAVLEVALQVKQARLEGLEDGFQSSNEESDYSDSLSDLNDFIMEDAYEDIGLLIGVPVEDILCSSTIFESKGVSNVEKGSGCNNKNSDGKHTSQLHNFDDTSKQKQLEVNVGKEMQQNTDSFHHSSCCEKEMHFDDPSLGENTLKHFDNSPPISHQLIGRSTDVLVPDQTVGLPMLDLTSIKLQNNVNSSHVDISGNFKKENWATYPAPERFRSRWLGGWTCKELDSSSLNRKNAEGIPNLLVRETSFLTESVDIVPDENSRVLNHDPNCAIGSQLSVPSEGSHNKPNESILQSQDVIRCFSPSLTDPLCSFVPCSLSLEHANYNTHIDKGNDSEDFVPSVSEFEVDNFQRILEKNVNFDRSDDKVMSMLDDKDLLITEARMDEQVTRKLARVEHSSLKTYSTILPNQYLNLNYNLTALPIDESMGSAASLGTKIPESLSAPTHADGNKNKEDNQHLVDHKSIIEITNGKCYNELKPADENDISAEPTQDTPLILNHRIRRCLLGPVSVANDVTAEKIRKEHLVPETVVQNQKNNTVNELQFESNKFHSEHVRIRKKVHFSEKVEGLHPKRKLSNLESSHKRCSFVRAKRQRVSKSSTNSVPSMRHPLTNSCRNRVNGYIFQGIEFLLTGLSSEKERDMEALIRSSGGVVLYDIPSQNSLGKRHSTLSHFPIVLCMRKLQTTKFLYGCAIGASILKVDWLIDCLSSGTILKPEKYMILPNRNDMKWSRIGTAIHPINQKHIFERVRILLHGKPSFCTKLACIIKHGGGHVFKTLQGLVRIIDEEGTWVEAIVVEDKATISRHLKHCAQERNIPMMPFSWIIKSLYSGKLLPFTEKKTIHPLPFVKVSELPSSSDMSPEI</sequence>
<name>A0A4D6M6B0_VIGUN</name>
<dbReference type="OrthoDB" id="646980at2759"/>
<dbReference type="Proteomes" id="UP000501690">
    <property type="component" value="Linkage Group LG6"/>
</dbReference>
<feature type="domain" description="BRCT" evidence="2">
    <location>
        <begin position="960"/>
        <end position="1060"/>
    </location>
</feature>
<dbReference type="PANTHER" id="PTHR15321">
    <property type="entry name" value="TUMOR SUPPRESSOR P53-BINDING PROTEIN 1"/>
    <property type="match status" value="1"/>
</dbReference>
<dbReference type="EMBL" id="CP039350">
    <property type="protein sequence ID" value="QCD95524.1"/>
    <property type="molecule type" value="Genomic_DNA"/>
</dbReference>
<evidence type="ECO:0000259" key="2">
    <source>
        <dbReference type="PROSITE" id="PS50172"/>
    </source>
</evidence>
<accession>A0A4D6M6B0</accession>
<dbReference type="InterPro" id="IPR036420">
    <property type="entry name" value="BRCT_dom_sf"/>
</dbReference>
<dbReference type="Gramene" id="Vigun01g017400.1.v1.2">
    <property type="protein sequence ID" value="Vigun01g017400.1.v1.2"/>
    <property type="gene ID" value="Vigun01g017400.v1.2"/>
</dbReference>
<keyword evidence="4" id="KW-1185">Reference proteome</keyword>
<evidence type="ECO:0000313" key="3">
    <source>
        <dbReference type="EMBL" id="QCD95524.1"/>
    </source>
</evidence>
<dbReference type="GO" id="GO:0000077">
    <property type="term" value="P:DNA damage checkpoint signaling"/>
    <property type="evidence" value="ECO:0007669"/>
    <property type="project" value="TreeGrafter"/>
</dbReference>
<dbReference type="InterPro" id="IPR001357">
    <property type="entry name" value="BRCT_dom"/>
</dbReference>
<feature type="compositionally biased region" description="Basic and acidic residues" evidence="1">
    <location>
        <begin position="310"/>
        <end position="325"/>
    </location>
</feature>
<dbReference type="SMART" id="SM00292">
    <property type="entry name" value="BRCT"/>
    <property type="match status" value="2"/>
</dbReference>
<dbReference type="Gene3D" id="3.40.50.10190">
    <property type="entry name" value="BRCT domain"/>
    <property type="match status" value="2"/>
</dbReference>
<dbReference type="GO" id="GO:0045944">
    <property type="term" value="P:positive regulation of transcription by RNA polymerase II"/>
    <property type="evidence" value="ECO:0007669"/>
    <property type="project" value="TreeGrafter"/>
</dbReference>
<evidence type="ECO:0000313" key="4">
    <source>
        <dbReference type="Proteomes" id="UP000501690"/>
    </source>
</evidence>
<protein>
    <recommendedName>
        <fullName evidence="2">BRCT domain-containing protein</fullName>
    </recommendedName>
</protein>
<dbReference type="AlphaFoldDB" id="A0A4D6M6B0"/>
<dbReference type="Pfam" id="PF18428">
    <property type="entry name" value="BRCT_3"/>
    <property type="match status" value="1"/>
</dbReference>
<reference evidence="3 4" key="1">
    <citation type="submission" date="2019-04" db="EMBL/GenBank/DDBJ databases">
        <title>An improved genome assembly and genetic linkage map for asparagus bean, Vigna unguiculata ssp. sesquipedialis.</title>
        <authorList>
            <person name="Xia Q."/>
            <person name="Zhang R."/>
            <person name="Dong Y."/>
        </authorList>
    </citation>
    <scope>NUCLEOTIDE SEQUENCE [LARGE SCALE GENOMIC DNA]</scope>
    <source>
        <tissue evidence="3">Leaf</tissue>
    </source>
</reference>
<dbReference type="InterPro" id="IPR047252">
    <property type="entry name" value="TP53BP1-like"/>
</dbReference>
<feature type="region of interest" description="Disordered" evidence="1">
    <location>
        <begin position="302"/>
        <end position="325"/>
    </location>
</feature>
<dbReference type="PROSITE" id="PS50172">
    <property type="entry name" value="BRCT"/>
    <property type="match status" value="2"/>
</dbReference>
<dbReference type="PANTHER" id="PTHR15321:SF3">
    <property type="entry name" value="TP53-BINDING PROTEIN 1"/>
    <property type="match status" value="1"/>
</dbReference>
<dbReference type="GO" id="GO:0005634">
    <property type="term" value="C:nucleus"/>
    <property type="evidence" value="ECO:0007669"/>
    <property type="project" value="TreeGrafter"/>
</dbReference>
<evidence type="ECO:0000256" key="1">
    <source>
        <dbReference type="SAM" id="MobiDB-lite"/>
    </source>
</evidence>
<organism evidence="3 4">
    <name type="scientific">Vigna unguiculata</name>
    <name type="common">Cowpea</name>
    <dbReference type="NCBI Taxonomy" id="3917"/>
    <lineage>
        <taxon>Eukaryota</taxon>
        <taxon>Viridiplantae</taxon>
        <taxon>Streptophyta</taxon>
        <taxon>Embryophyta</taxon>
        <taxon>Tracheophyta</taxon>
        <taxon>Spermatophyta</taxon>
        <taxon>Magnoliopsida</taxon>
        <taxon>eudicotyledons</taxon>
        <taxon>Gunneridae</taxon>
        <taxon>Pentapetalae</taxon>
        <taxon>rosids</taxon>
        <taxon>fabids</taxon>
        <taxon>Fabales</taxon>
        <taxon>Fabaceae</taxon>
        <taxon>Papilionoideae</taxon>
        <taxon>50 kb inversion clade</taxon>
        <taxon>NPAAA clade</taxon>
        <taxon>indigoferoid/millettioid clade</taxon>
        <taxon>Phaseoleae</taxon>
        <taxon>Vigna</taxon>
    </lineage>
</organism>
<gene>
    <name evidence="3" type="ORF">DEO72_LG6g217</name>
</gene>
<dbReference type="SUPFAM" id="SSF52113">
    <property type="entry name" value="BRCT domain"/>
    <property type="match status" value="2"/>
</dbReference>